<accession>A0A1B0ZVF8</accession>
<evidence type="ECO:0000313" key="2">
    <source>
        <dbReference type="EMBL" id="ANP38193.1"/>
    </source>
</evidence>
<dbReference type="EMBL" id="CP015124">
    <property type="protein sequence ID" value="ANP38193.1"/>
    <property type="molecule type" value="Genomic_DNA"/>
</dbReference>
<keyword evidence="1" id="KW-0732">Signal</keyword>
<dbReference type="AlphaFoldDB" id="A0A1B0ZVF8"/>
<reference evidence="2 4" key="1">
    <citation type="submission" date="2016-04" db="EMBL/GenBank/DDBJ databases">
        <authorList>
            <person name="Evans L.H."/>
            <person name="Alamgir A."/>
            <person name="Owens N."/>
            <person name="Weber N.D."/>
            <person name="Virtaneva K."/>
            <person name="Barbian K."/>
            <person name="Babar A."/>
            <person name="Rosenke K."/>
        </authorList>
    </citation>
    <scope>NUCLEOTIDE SEQUENCE [LARGE SCALE GENOMIC DNA]</scope>
    <source>
        <strain evidence="2 4">JL2886</strain>
    </source>
</reference>
<dbReference type="Proteomes" id="UP000092565">
    <property type="component" value="Chromosome"/>
</dbReference>
<protein>
    <submittedName>
        <fullName evidence="2">Conjugative transfer protein GumN</fullName>
    </submittedName>
    <submittedName>
        <fullName evidence="3">TraB/GumN family protein</fullName>
    </submittedName>
</protein>
<dbReference type="PROSITE" id="PS51257">
    <property type="entry name" value="PROKAR_LIPOPROTEIN"/>
    <property type="match status" value="1"/>
</dbReference>
<evidence type="ECO:0000313" key="3">
    <source>
        <dbReference type="EMBL" id="MDE4166439.1"/>
    </source>
</evidence>
<dbReference type="RefSeq" id="WP_065272890.1">
    <property type="nucleotide sequence ID" value="NZ_CP015124.1"/>
</dbReference>
<evidence type="ECO:0000313" key="5">
    <source>
        <dbReference type="Proteomes" id="UP001218364"/>
    </source>
</evidence>
<reference evidence="3 5" key="2">
    <citation type="submission" date="2023-02" db="EMBL/GenBank/DDBJ databases">
        <title>Population genomics of bacteria associated with diatom.</title>
        <authorList>
            <person name="Xie J."/>
            <person name="Wang H."/>
        </authorList>
    </citation>
    <scope>NUCLEOTIDE SEQUENCE [LARGE SCALE GENOMIC DNA]</scope>
    <source>
        <strain evidence="3 5">PT47_8</strain>
    </source>
</reference>
<feature type="signal peptide" evidence="1">
    <location>
        <begin position="1"/>
        <end position="18"/>
    </location>
</feature>
<proteinExistence type="predicted"/>
<dbReference type="PANTHER" id="PTHR40590:SF1">
    <property type="entry name" value="CYTOPLASMIC PROTEIN"/>
    <property type="match status" value="1"/>
</dbReference>
<dbReference type="EMBL" id="JARCJK010000005">
    <property type="protein sequence ID" value="MDE4166439.1"/>
    <property type="molecule type" value="Genomic_DNA"/>
</dbReference>
<dbReference type="InterPro" id="IPR002816">
    <property type="entry name" value="TraB/PrgY/GumN_fam"/>
</dbReference>
<dbReference type="PATRIC" id="fig|60890.4.peg.3229"/>
<gene>
    <name evidence="2" type="ORF">JL2886_03314</name>
    <name evidence="3" type="ORF">PXK24_12105</name>
</gene>
<dbReference type="CDD" id="cd14789">
    <property type="entry name" value="Tiki"/>
    <property type="match status" value="1"/>
</dbReference>
<evidence type="ECO:0000313" key="4">
    <source>
        <dbReference type="Proteomes" id="UP000092565"/>
    </source>
</evidence>
<feature type="chain" id="PRO_5044370097" evidence="1">
    <location>
        <begin position="19"/>
        <end position="327"/>
    </location>
</feature>
<dbReference type="InterPro" id="IPR047111">
    <property type="entry name" value="YbaP-like"/>
</dbReference>
<name>A0A1B0ZVF8_9RHOB</name>
<keyword evidence="4" id="KW-1185">Reference proteome</keyword>
<dbReference type="Pfam" id="PF01963">
    <property type="entry name" value="TraB_PrgY_gumN"/>
    <property type="match status" value="1"/>
</dbReference>
<organism evidence="2 4">
    <name type="scientific">Phaeobacter gallaeciensis</name>
    <dbReference type="NCBI Taxonomy" id="60890"/>
    <lineage>
        <taxon>Bacteria</taxon>
        <taxon>Pseudomonadati</taxon>
        <taxon>Pseudomonadota</taxon>
        <taxon>Alphaproteobacteria</taxon>
        <taxon>Rhodobacterales</taxon>
        <taxon>Roseobacteraceae</taxon>
        <taxon>Phaeobacter</taxon>
    </lineage>
</organism>
<dbReference type="Proteomes" id="UP001218364">
    <property type="component" value="Unassembled WGS sequence"/>
</dbReference>
<evidence type="ECO:0000256" key="1">
    <source>
        <dbReference type="SAM" id="SignalP"/>
    </source>
</evidence>
<sequence>MRAFLLLFLCLLPGGVFAACGGNDLRLTLSPAEREQIQADLADVPFKEGNHWIATKGTRRVHVIGTMHLNDPRMEKITKDLTPLITGADTLLLEATSADQTAMQKQMGKTPSLYLITEGPSLIDRMGEEDWALLSERSAARGIPPWMAAKMRPWFLSLSLSLPPCLKQKEQIKDGMDRRLEMLAHENGVATASLEDPLTVIETLNLHPLDEQVRQMRATLSMYGNGSPDDYHTMAESYFDEEARFYLALAKQRFKADTKLPAAEAEALWDEAMQLLIRERNHNWIPVIEAADGDRIVVAVGALHLPGPDGVLNLLAKQGYHLQRAAF</sequence>
<dbReference type="PANTHER" id="PTHR40590">
    <property type="entry name" value="CYTOPLASMIC PROTEIN-RELATED"/>
    <property type="match status" value="1"/>
</dbReference>
<dbReference type="OrthoDB" id="9806326at2"/>